<evidence type="ECO:0000259" key="4">
    <source>
        <dbReference type="Pfam" id="PF13802"/>
    </source>
</evidence>
<feature type="domain" description="DUF5110" evidence="5">
    <location>
        <begin position="716"/>
        <end position="771"/>
    </location>
</feature>
<dbReference type="InterPro" id="IPR033403">
    <property type="entry name" value="DUF5110"/>
</dbReference>
<dbReference type="InterPro" id="IPR013780">
    <property type="entry name" value="Glyco_hydro_b"/>
</dbReference>
<proteinExistence type="inferred from homology"/>
<dbReference type="InterPro" id="IPR000322">
    <property type="entry name" value="Glyco_hydro_31_TIM"/>
</dbReference>
<evidence type="ECO:0000256" key="1">
    <source>
        <dbReference type="ARBA" id="ARBA00007806"/>
    </source>
</evidence>
<dbReference type="CDD" id="cd06599">
    <property type="entry name" value="GH31_glycosidase_Aec37"/>
    <property type="match status" value="1"/>
</dbReference>
<dbReference type="Pfam" id="PF17137">
    <property type="entry name" value="DUF5110"/>
    <property type="match status" value="1"/>
</dbReference>
<dbReference type="InterPro" id="IPR048395">
    <property type="entry name" value="Glyco_hydro_31_C"/>
</dbReference>
<feature type="domain" description="Glycoside hydrolase family 31 N-terminal" evidence="4">
    <location>
        <begin position="30"/>
        <end position="219"/>
    </location>
</feature>
<keyword evidence="2" id="KW-0326">Glycosidase</keyword>
<evidence type="ECO:0000256" key="2">
    <source>
        <dbReference type="RuleBase" id="RU361185"/>
    </source>
</evidence>
<keyword evidence="2" id="KW-0378">Hydrolase</keyword>
<evidence type="ECO:0000259" key="6">
    <source>
        <dbReference type="Pfam" id="PF21365"/>
    </source>
</evidence>
<dbReference type="InterPro" id="IPR025887">
    <property type="entry name" value="Glyco_hydro_31_N_dom"/>
</dbReference>
<dbReference type="SUPFAM" id="SSF51445">
    <property type="entry name" value="(Trans)glycosidases"/>
    <property type="match status" value="1"/>
</dbReference>
<dbReference type="SUPFAM" id="SSF74650">
    <property type="entry name" value="Galactose mutarotase-like"/>
    <property type="match status" value="1"/>
</dbReference>
<name>A0ABW5T2L1_9BACI</name>
<comment type="caution">
    <text evidence="7">The sequence shown here is derived from an EMBL/GenBank/DDBJ whole genome shotgun (WGS) entry which is preliminary data.</text>
</comment>
<dbReference type="Proteomes" id="UP001597520">
    <property type="component" value="Unassembled WGS sequence"/>
</dbReference>
<dbReference type="InterPro" id="IPR011013">
    <property type="entry name" value="Gal_mutarotase_sf_dom"/>
</dbReference>
<evidence type="ECO:0000313" key="8">
    <source>
        <dbReference type="Proteomes" id="UP001597520"/>
    </source>
</evidence>
<organism evidence="7 8">
    <name type="scientific">Salibacterium lacus</name>
    <dbReference type="NCBI Taxonomy" id="1898109"/>
    <lineage>
        <taxon>Bacteria</taxon>
        <taxon>Bacillati</taxon>
        <taxon>Bacillota</taxon>
        <taxon>Bacilli</taxon>
        <taxon>Bacillales</taxon>
        <taxon>Bacillaceae</taxon>
    </lineage>
</organism>
<keyword evidence="8" id="KW-1185">Reference proteome</keyword>
<dbReference type="EMBL" id="JBHUML010000003">
    <property type="protein sequence ID" value="MFD2706211.1"/>
    <property type="molecule type" value="Genomic_DNA"/>
</dbReference>
<dbReference type="Pfam" id="PF01055">
    <property type="entry name" value="Glyco_hydro_31_2nd"/>
    <property type="match status" value="1"/>
</dbReference>
<dbReference type="SUPFAM" id="SSF51011">
    <property type="entry name" value="Glycosyl hydrolase domain"/>
    <property type="match status" value="1"/>
</dbReference>
<protein>
    <submittedName>
        <fullName evidence="7">TIM-barrel domain-containing protein</fullName>
    </submittedName>
</protein>
<dbReference type="PANTHER" id="PTHR22762:SF165">
    <property type="entry name" value="PUTATIVE (AFU_ORTHOLOGUE AFUA_1G06560)-RELATED"/>
    <property type="match status" value="1"/>
</dbReference>
<evidence type="ECO:0000259" key="5">
    <source>
        <dbReference type="Pfam" id="PF17137"/>
    </source>
</evidence>
<dbReference type="Pfam" id="PF21365">
    <property type="entry name" value="Glyco_hydro_31_3rd"/>
    <property type="match status" value="1"/>
</dbReference>
<feature type="domain" description="Glycoside hydrolase family 31 TIM barrel" evidence="3">
    <location>
        <begin position="266"/>
        <end position="593"/>
    </location>
</feature>
<gene>
    <name evidence="7" type="ORF">ACFSUB_12115</name>
</gene>
<dbReference type="Gene3D" id="3.20.20.80">
    <property type="entry name" value="Glycosidases"/>
    <property type="match status" value="1"/>
</dbReference>
<reference evidence="8" key="1">
    <citation type="journal article" date="2019" name="Int. J. Syst. Evol. Microbiol.">
        <title>The Global Catalogue of Microorganisms (GCM) 10K type strain sequencing project: providing services to taxonomists for standard genome sequencing and annotation.</title>
        <authorList>
            <consortium name="The Broad Institute Genomics Platform"/>
            <consortium name="The Broad Institute Genome Sequencing Center for Infectious Disease"/>
            <person name="Wu L."/>
            <person name="Ma J."/>
        </authorList>
    </citation>
    <scope>NUCLEOTIDE SEQUENCE [LARGE SCALE GENOMIC DNA]</scope>
    <source>
        <strain evidence="8">KCTC 33792</strain>
    </source>
</reference>
<accession>A0ABW5T2L1</accession>
<dbReference type="CDD" id="cd14752">
    <property type="entry name" value="GH31_N"/>
    <property type="match status" value="1"/>
</dbReference>
<dbReference type="Pfam" id="PF13802">
    <property type="entry name" value="Gal_mutarotas_2"/>
    <property type="match status" value="1"/>
</dbReference>
<evidence type="ECO:0000259" key="3">
    <source>
        <dbReference type="Pfam" id="PF01055"/>
    </source>
</evidence>
<sequence length="798" mass="92309">MDKNAYCFRWQMGEEASSLSLVNAAEDTEIRIWILEENVFRVYMKGLNEEPLPTWTVAPGMEDVPYEGRGRLDVSPFTKPLYSINQVHEDEYEVFTSRLKLHILLHPLQFIWHEKQNEEWVEIARDRDTQSYNLDGTLGSGQFHYMKRTPEDMFFGLGEKAGPLNRHGHRYRMQNMDPMGYDPYLTDPLYKHIPFFMTRTKDSRWYGMFYDNLSNSVFDMGKELDNYHGFYRYYHAESGPLDYYMISGTDAAEVVETYSWLTGKTAFFPKWSLGYSGSTMTYTDAPDAQVQMNQFIRDAEAYEIPCQSFQLSSGYTSIDGKRYVFNWNTSKFPDPAAFTTHYKEHGVNLCANIKPALLQDHPLYEELKEKEFFVKNRDGNEEELVQFWDDLGAYIDFTNPEAVEWWKEKVKEQLLSYGIASTWNDNNEFEIWDGEARLHGFGNGMKMTDARPVLSLLMTKTSLDAQKEFDPSARPYAITRSGGPGLQRYAQTWSGDNYTSWASLKYNVLTGVGLSLSGVYNFGHDVGGFAGGAPEPELFIRWIQNGIVHPRFTIHSWNDDGSVNVPWMYPEYMEPIKRLMDFRETIIPYLYQLMKEAHDHYKPMIRPMFYSFSHDEKTFEESYQFMLGEDVLVAPVVEKGVETIDVYLPVNEKGWYDWHTGAYYNGGQTIAAAAPMDRVPLFARAGSVIPIDSKEDKMQKGEQRGYLCFPLQEDGAVQFRHYEDDGASNDYKENVYTINEVDMRTSGRDVEVQLNTNGSYILPYHDVTLYFPGHISGDLVLNGKKQSTTADEYTIFIK</sequence>
<evidence type="ECO:0000313" key="7">
    <source>
        <dbReference type="EMBL" id="MFD2706211.1"/>
    </source>
</evidence>
<dbReference type="PANTHER" id="PTHR22762">
    <property type="entry name" value="ALPHA-GLUCOSIDASE"/>
    <property type="match status" value="1"/>
</dbReference>
<dbReference type="RefSeq" id="WP_380713514.1">
    <property type="nucleotide sequence ID" value="NZ_JBHUML010000003.1"/>
</dbReference>
<dbReference type="InterPro" id="IPR017853">
    <property type="entry name" value="GH"/>
</dbReference>
<dbReference type="Gene3D" id="2.60.40.1180">
    <property type="entry name" value="Golgi alpha-mannosidase II"/>
    <property type="match status" value="2"/>
</dbReference>
<dbReference type="Gene3D" id="2.60.40.1760">
    <property type="entry name" value="glycosyl hydrolase (family 31)"/>
    <property type="match status" value="1"/>
</dbReference>
<comment type="similarity">
    <text evidence="1 2">Belongs to the glycosyl hydrolase 31 family.</text>
</comment>
<feature type="domain" description="Glycosyl hydrolase family 31 C-terminal" evidence="6">
    <location>
        <begin position="602"/>
        <end position="689"/>
    </location>
</feature>